<gene>
    <name evidence="1" type="ORF">NKI33_31315</name>
</gene>
<name>A0ABV1YQG7_9HYPH</name>
<organism evidence="1 2">
    <name type="scientific">Mesorhizobium opportunistum</name>
    <dbReference type="NCBI Taxonomy" id="593909"/>
    <lineage>
        <taxon>Bacteria</taxon>
        <taxon>Pseudomonadati</taxon>
        <taxon>Pseudomonadota</taxon>
        <taxon>Alphaproteobacteria</taxon>
        <taxon>Hyphomicrobiales</taxon>
        <taxon>Phyllobacteriaceae</taxon>
        <taxon>Mesorhizobium</taxon>
    </lineage>
</organism>
<comment type="caution">
    <text evidence="1">The sequence shown here is derived from an EMBL/GenBank/DDBJ whole genome shotgun (WGS) entry which is preliminary data.</text>
</comment>
<dbReference type="Proteomes" id="UP001464387">
    <property type="component" value="Unassembled WGS sequence"/>
</dbReference>
<protein>
    <submittedName>
        <fullName evidence="1">Uncharacterized protein</fullName>
    </submittedName>
</protein>
<dbReference type="EMBL" id="JAMYPJ010000076">
    <property type="protein sequence ID" value="MER8937433.1"/>
    <property type="molecule type" value="Genomic_DNA"/>
</dbReference>
<evidence type="ECO:0000313" key="1">
    <source>
        <dbReference type="EMBL" id="MER8937433.1"/>
    </source>
</evidence>
<dbReference type="RefSeq" id="WP_198023942.1">
    <property type="nucleotide sequence ID" value="NZ_JAMYMY010000072.1"/>
</dbReference>
<reference evidence="1 2" key="1">
    <citation type="journal article" date="2024" name="Proc. Natl. Acad. Sci. U.S.A.">
        <title>The evolutionary genomics of adaptation to stress in wild rhizobium bacteria.</title>
        <authorList>
            <person name="Kehlet-Delgado H."/>
            <person name="Montoya A.P."/>
            <person name="Jensen K.T."/>
            <person name="Wendlandt C.E."/>
            <person name="Dexheimer C."/>
            <person name="Roberts M."/>
            <person name="Torres Martinez L."/>
            <person name="Friesen M.L."/>
            <person name="Griffitts J.S."/>
            <person name="Porter S.S."/>
        </authorList>
    </citation>
    <scope>NUCLEOTIDE SEQUENCE [LARGE SCALE GENOMIC DNA]</scope>
    <source>
        <strain evidence="1 2">M0729</strain>
    </source>
</reference>
<accession>A0ABV1YQG7</accession>
<sequence length="136" mass="15558">MTLKATRSDSPSPLIEQRQIDFPLISEQSAVGKLVGSRGPKNHTPATRARPRYCRAPAILLTDCCQEGYAILPPVRERRIVMNGFTILRGVQHYVGKVRTMRNEIRTQRFMNSLPADIRKDIGWPDMYADRRHRGN</sequence>
<proteinExistence type="predicted"/>
<keyword evidence="2" id="KW-1185">Reference proteome</keyword>
<evidence type="ECO:0000313" key="2">
    <source>
        <dbReference type="Proteomes" id="UP001464387"/>
    </source>
</evidence>